<dbReference type="AlphaFoldDB" id="A0A6M3X7S3"/>
<dbReference type="EMBL" id="MT143954">
    <property type="protein sequence ID" value="QJH93193.1"/>
    <property type="molecule type" value="Genomic_DNA"/>
</dbReference>
<protein>
    <submittedName>
        <fullName evidence="1">Uncharacterized protein</fullName>
    </submittedName>
</protein>
<accession>A0A6M3X7S3</accession>
<reference evidence="1" key="1">
    <citation type="submission" date="2020-03" db="EMBL/GenBank/DDBJ databases">
        <title>The deep terrestrial virosphere.</title>
        <authorList>
            <person name="Holmfeldt K."/>
            <person name="Nilsson E."/>
            <person name="Simone D."/>
            <person name="Lopez-Fernandez M."/>
            <person name="Wu X."/>
            <person name="de Brujin I."/>
            <person name="Lundin D."/>
            <person name="Andersson A."/>
            <person name="Bertilsson S."/>
            <person name="Dopson M."/>
        </authorList>
    </citation>
    <scope>NUCLEOTIDE SEQUENCE</scope>
    <source>
        <strain evidence="1">MM171B03352</strain>
    </source>
</reference>
<evidence type="ECO:0000313" key="1">
    <source>
        <dbReference type="EMBL" id="QJH93193.1"/>
    </source>
</evidence>
<organism evidence="1">
    <name type="scientific">viral metagenome</name>
    <dbReference type="NCBI Taxonomy" id="1070528"/>
    <lineage>
        <taxon>unclassified sequences</taxon>
        <taxon>metagenomes</taxon>
        <taxon>organismal metagenomes</taxon>
    </lineage>
</organism>
<sequence length="74" mass="8287">MSDIELISFTENTVTVTVFIDDEEGLAEMRDVWENKVQGCQAPLVGAHKNGFSVFIPWILKPLEEENGTEESDS</sequence>
<proteinExistence type="predicted"/>
<gene>
    <name evidence="1" type="ORF">MM171B03352_0009</name>
</gene>
<name>A0A6M3X7S3_9ZZZZ</name>